<feature type="region of interest" description="Disordered" evidence="1">
    <location>
        <begin position="78"/>
        <end position="104"/>
    </location>
</feature>
<evidence type="ECO:0000313" key="3">
    <source>
        <dbReference type="Proteomes" id="UP000499080"/>
    </source>
</evidence>
<accession>A0A4Y2VQP4</accession>
<sequence length="104" mass="11992">MSSQIGKSEHLLPKKEVLTKFGPHLRQISNGIGFLTLDSSTPKPQLAPPLQVSVPHHQWEVLWRPGYDLEHRRPTYMADLQRNRVSNLKPKSRTRPPQPERNRG</sequence>
<proteinExistence type="predicted"/>
<comment type="caution">
    <text evidence="2">The sequence shown here is derived from an EMBL/GenBank/DDBJ whole genome shotgun (WGS) entry which is preliminary data.</text>
</comment>
<protein>
    <submittedName>
        <fullName evidence="2">Uncharacterized protein</fullName>
    </submittedName>
</protein>
<dbReference type="AlphaFoldDB" id="A0A4Y2VQP4"/>
<dbReference type="EMBL" id="BGPR01050755">
    <property type="protein sequence ID" value="GBO27703.1"/>
    <property type="molecule type" value="Genomic_DNA"/>
</dbReference>
<organism evidence="2 3">
    <name type="scientific">Araneus ventricosus</name>
    <name type="common">Orbweaver spider</name>
    <name type="synonym">Epeira ventricosa</name>
    <dbReference type="NCBI Taxonomy" id="182803"/>
    <lineage>
        <taxon>Eukaryota</taxon>
        <taxon>Metazoa</taxon>
        <taxon>Ecdysozoa</taxon>
        <taxon>Arthropoda</taxon>
        <taxon>Chelicerata</taxon>
        <taxon>Arachnida</taxon>
        <taxon>Araneae</taxon>
        <taxon>Araneomorphae</taxon>
        <taxon>Entelegynae</taxon>
        <taxon>Araneoidea</taxon>
        <taxon>Araneidae</taxon>
        <taxon>Araneus</taxon>
    </lineage>
</organism>
<gene>
    <name evidence="2" type="ORF">AVEN_70814_1</name>
</gene>
<keyword evidence="3" id="KW-1185">Reference proteome</keyword>
<dbReference type="Proteomes" id="UP000499080">
    <property type="component" value="Unassembled WGS sequence"/>
</dbReference>
<evidence type="ECO:0000256" key="1">
    <source>
        <dbReference type="SAM" id="MobiDB-lite"/>
    </source>
</evidence>
<name>A0A4Y2VQP4_ARAVE</name>
<evidence type="ECO:0000313" key="2">
    <source>
        <dbReference type="EMBL" id="GBO27703.1"/>
    </source>
</evidence>
<reference evidence="2 3" key="1">
    <citation type="journal article" date="2019" name="Sci. Rep.">
        <title>Orb-weaving spider Araneus ventricosus genome elucidates the spidroin gene catalogue.</title>
        <authorList>
            <person name="Kono N."/>
            <person name="Nakamura H."/>
            <person name="Ohtoshi R."/>
            <person name="Moran D.A.P."/>
            <person name="Shinohara A."/>
            <person name="Yoshida Y."/>
            <person name="Fujiwara M."/>
            <person name="Mori M."/>
            <person name="Tomita M."/>
            <person name="Arakawa K."/>
        </authorList>
    </citation>
    <scope>NUCLEOTIDE SEQUENCE [LARGE SCALE GENOMIC DNA]</scope>
</reference>